<dbReference type="Pfam" id="PF21880">
    <property type="entry name" value="DUF6916"/>
    <property type="match status" value="1"/>
</dbReference>
<comment type="caution">
    <text evidence="2">The sequence shown here is derived from an EMBL/GenBank/DDBJ whole genome shotgun (WGS) entry which is preliminary data.</text>
</comment>
<evidence type="ECO:0000313" key="3">
    <source>
        <dbReference type="Proteomes" id="UP001165653"/>
    </source>
</evidence>
<name>A0ABT3G4Z6_9BACT</name>
<sequence>MIDAGELTREFFETKIGEVFTLGTQPVVELKLLEVVAWGAQLANGGRDPFRLEFTGPAGLRMPQQIYRMTLASGEAMELFLVQVADAPEGSRVEAIFS</sequence>
<evidence type="ECO:0000313" key="2">
    <source>
        <dbReference type="EMBL" id="MCW1914903.1"/>
    </source>
</evidence>
<dbReference type="InterPro" id="IPR054209">
    <property type="entry name" value="DUF6916"/>
</dbReference>
<proteinExistence type="predicted"/>
<accession>A0ABT3G4Z6</accession>
<organism evidence="2 3">
    <name type="scientific">Luteolibacter rhizosphaerae</name>
    <dbReference type="NCBI Taxonomy" id="2989719"/>
    <lineage>
        <taxon>Bacteria</taxon>
        <taxon>Pseudomonadati</taxon>
        <taxon>Verrucomicrobiota</taxon>
        <taxon>Verrucomicrobiia</taxon>
        <taxon>Verrucomicrobiales</taxon>
        <taxon>Verrucomicrobiaceae</taxon>
        <taxon>Luteolibacter</taxon>
    </lineage>
</organism>
<reference evidence="2" key="1">
    <citation type="submission" date="2022-10" db="EMBL/GenBank/DDBJ databases">
        <title>Luteolibacter sp. GHJ8, whole genome shotgun sequencing project.</title>
        <authorList>
            <person name="Zhao G."/>
            <person name="Shen L."/>
        </authorList>
    </citation>
    <scope>NUCLEOTIDE SEQUENCE</scope>
    <source>
        <strain evidence="2">GHJ8</strain>
    </source>
</reference>
<gene>
    <name evidence="2" type="ORF">OJ996_15045</name>
</gene>
<dbReference type="EMBL" id="JAPDDR010000007">
    <property type="protein sequence ID" value="MCW1914903.1"/>
    <property type="molecule type" value="Genomic_DNA"/>
</dbReference>
<protein>
    <recommendedName>
        <fullName evidence="1">DUF6916 domain-containing protein</fullName>
    </recommendedName>
</protein>
<dbReference type="RefSeq" id="WP_264514439.1">
    <property type="nucleotide sequence ID" value="NZ_JAPDDR010000007.1"/>
</dbReference>
<evidence type="ECO:0000259" key="1">
    <source>
        <dbReference type="Pfam" id="PF21880"/>
    </source>
</evidence>
<keyword evidence="3" id="KW-1185">Reference proteome</keyword>
<dbReference type="Proteomes" id="UP001165653">
    <property type="component" value="Unassembled WGS sequence"/>
</dbReference>
<feature type="domain" description="DUF6916" evidence="1">
    <location>
        <begin position="7"/>
        <end position="97"/>
    </location>
</feature>